<gene>
    <name evidence="1" type="ORF">QN277_018377</name>
</gene>
<sequence>MVELPNGWQPGIPEGAAEWDEDWGKFEDEGCANDMISLLMRVGMLQNPNLHSFRKNKISMIIIQFMAHLWMWMKRKETLQLMVTMHLRMNLHMYTVKMT</sequence>
<organism evidence="1 2">
    <name type="scientific">Acacia crassicarpa</name>
    <name type="common">northern wattle</name>
    <dbReference type="NCBI Taxonomy" id="499986"/>
    <lineage>
        <taxon>Eukaryota</taxon>
        <taxon>Viridiplantae</taxon>
        <taxon>Streptophyta</taxon>
        <taxon>Embryophyta</taxon>
        <taxon>Tracheophyta</taxon>
        <taxon>Spermatophyta</taxon>
        <taxon>Magnoliopsida</taxon>
        <taxon>eudicotyledons</taxon>
        <taxon>Gunneridae</taxon>
        <taxon>Pentapetalae</taxon>
        <taxon>rosids</taxon>
        <taxon>fabids</taxon>
        <taxon>Fabales</taxon>
        <taxon>Fabaceae</taxon>
        <taxon>Caesalpinioideae</taxon>
        <taxon>mimosoid clade</taxon>
        <taxon>Acacieae</taxon>
        <taxon>Acacia</taxon>
    </lineage>
</organism>
<dbReference type="Proteomes" id="UP001293593">
    <property type="component" value="Unassembled WGS sequence"/>
</dbReference>
<dbReference type="EMBL" id="JAWXYG010000004">
    <property type="protein sequence ID" value="KAK4275262.1"/>
    <property type="molecule type" value="Genomic_DNA"/>
</dbReference>
<keyword evidence="2" id="KW-1185">Reference proteome</keyword>
<evidence type="ECO:0000313" key="1">
    <source>
        <dbReference type="EMBL" id="KAK4275262.1"/>
    </source>
</evidence>
<comment type="caution">
    <text evidence="1">The sequence shown here is derived from an EMBL/GenBank/DDBJ whole genome shotgun (WGS) entry which is preliminary data.</text>
</comment>
<name>A0AAE1JQE8_9FABA</name>
<reference evidence="1" key="1">
    <citation type="submission" date="2023-10" db="EMBL/GenBank/DDBJ databases">
        <title>Chromosome-level genome of the transformable northern wattle, Acacia crassicarpa.</title>
        <authorList>
            <person name="Massaro I."/>
            <person name="Sinha N.R."/>
            <person name="Poethig S."/>
            <person name="Leichty A.R."/>
        </authorList>
    </citation>
    <scope>NUCLEOTIDE SEQUENCE</scope>
    <source>
        <strain evidence="1">Acra3RX</strain>
        <tissue evidence="1">Leaf</tissue>
    </source>
</reference>
<evidence type="ECO:0000313" key="2">
    <source>
        <dbReference type="Proteomes" id="UP001293593"/>
    </source>
</evidence>
<protein>
    <submittedName>
        <fullName evidence="1">Uncharacterized protein</fullName>
    </submittedName>
</protein>
<dbReference type="AlphaFoldDB" id="A0AAE1JQE8"/>
<proteinExistence type="predicted"/>
<accession>A0AAE1JQE8</accession>